<dbReference type="InterPro" id="IPR002328">
    <property type="entry name" value="ADH_Zn_CS"/>
</dbReference>
<evidence type="ECO:0000256" key="1">
    <source>
        <dbReference type="ARBA" id="ARBA00022723"/>
    </source>
</evidence>
<dbReference type="RefSeq" id="WP_307320903.1">
    <property type="nucleotide sequence ID" value="NZ_JAUSUG010000001.1"/>
</dbReference>
<dbReference type="SUPFAM" id="SSF51735">
    <property type="entry name" value="NAD(P)-binding Rossmann-fold domains"/>
    <property type="match status" value="1"/>
</dbReference>
<evidence type="ECO:0000256" key="3">
    <source>
        <dbReference type="ARBA" id="ARBA00023002"/>
    </source>
</evidence>
<comment type="similarity">
    <text evidence="4">Belongs to the zinc-containing alcohol dehydrogenase family.</text>
</comment>
<dbReference type="EC" id="1.1.1.380" evidence="6"/>
<dbReference type="Pfam" id="PF08240">
    <property type="entry name" value="ADH_N"/>
    <property type="match status" value="1"/>
</dbReference>
<dbReference type="GO" id="GO:0016491">
    <property type="term" value="F:oxidoreductase activity"/>
    <property type="evidence" value="ECO:0007669"/>
    <property type="project" value="UniProtKB-KW"/>
</dbReference>
<evidence type="ECO:0000259" key="5">
    <source>
        <dbReference type="SMART" id="SM00829"/>
    </source>
</evidence>
<dbReference type="Gene3D" id="3.40.50.720">
    <property type="entry name" value="NAD(P)-binding Rossmann-like Domain"/>
    <property type="match status" value="1"/>
</dbReference>
<evidence type="ECO:0000256" key="2">
    <source>
        <dbReference type="ARBA" id="ARBA00022833"/>
    </source>
</evidence>
<keyword evidence="3 6" id="KW-0560">Oxidoreductase</keyword>
<dbReference type="Proteomes" id="UP001230005">
    <property type="component" value="Unassembled WGS sequence"/>
</dbReference>
<dbReference type="SUPFAM" id="SSF50129">
    <property type="entry name" value="GroES-like"/>
    <property type="match status" value="1"/>
</dbReference>
<feature type="domain" description="Enoyl reductase (ER)" evidence="5">
    <location>
        <begin position="10"/>
        <end position="336"/>
    </location>
</feature>
<keyword evidence="7" id="KW-1185">Reference proteome</keyword>
<comment type="cofactor">
    <cofactor evidence="4">
        <name>Zn(2+)</name>
        <dbReference type="ChEBI" id="CHEBI:29105"/>
    </cofactor>
</comment>
<dbReference type="InterPro" id="IPR013154">
    <property type="entry name" value="ADH-like_N"/>
</dbReference>
<proteinExistence type="inferred from homology"/>
<dbReference type="PANTHER" id="PTHR43401">
    <property type="entry name" value="L-THREONINE 3-DEHYDROGENASE"/>
    <property type="match status" value="1"/>
</dbReference>
<organism evidence="6 7">
    <name type="scientific">Evansella vedderi</name>
    <dbReference type="NCBI Taxonomy" id="38282"/>
    <lineage>
        <taxon>Bacteria</taxon>
        <taxon>Bacillati</taxon>
        <taxon>Bacillota</taxon>
        <taxon>Bacilli</taxon>
        <taxon>Bacillales</taxon>
        <taxon>Bacillaceae</taxon>
        <taxon>Evansella</taxon>
    </lineage>
</organism>
<gene>
    <name evidence="6" type="ORF">J2S74_000297</name>
</gene>
<keyword evidence="1 4" id="KW-0479">Metal-binding</keyword>
<comment type="caution">
    <text evidence="6">The sequence shown here is derived from an EMBL/GenBank/DDBJ whole genome shotgun (WGS) entry which is preliminary data.</text>
</comment>
<evidence type="ECO:0000313" key="6">
    <source>
        <dbReference type="EMBL" id="MDQ0252925.1"/>
    </source>
</evidence>
<accession>A0ABT9ZRY7</accession>
<dbReference type="EMBL" id="JAUSUG010000001">
    <property type="protein sequence ID" value="MDQ0252925.1"/>
    <property type="molecule type" value="Genomic_DNA"/>
</dbReference>
<keyword evidence="2 4" id="KW-0862">Zinc</keyword>
<dbReference type="SMART" id="SM00829">
    <property type="entry name" value="PKS_ER"/>
    <property type="match status" value="1"/>
</dbReference>
<dbReference type="InterPro" id="IPR011032">
    <property type="entry name" value="GroES-like_sf"/>
</dbReference>
<evidence type="ECO:0000256" key="4">
    <source>
        <dbReference type="RuleBase" id="RU361277"/>
    </source>
</evidence>
<dbReference type="Pfam" id="PF00107">
    <property type="entry name" value="ADH_zinc_N"/>
    <property type="match status" value="1"/>
</dbReference>
<dbReference type="PROSITE" id="PS00059">
    <property type="entry name" value="ADH_ZINC"/>
    <property type="match status" value="1"/>
</dbReference>
<dbReference type="InterPro" id="IPR013149">
    <property type="entry name" value="ADH-like_C"/>
</dbReference>
<dbReference type="InterPro" id="IPR020843">
    <property type="entry name" value="ER"/>
</dbReference>
<reference evidence="6 7" key="1">
    <citation type="submission" date="2023-07" db="EMBL/GenBank/DDBJ databases">
        <title>Genomic Encyclopedia of Type Strains, Phase IV (KMG-IV): sequencing the most valuable type-strain genomes for metagenomic binning, comparative biology and taxonomic classification.</title>
        <authorList>
            <person name="Goeker M."/>
        </authorList>
    </citation>
    <scope>NUCLEOTIDE SEQUENCE [LARGE SCALE GENOMIC DNA]</scope>
    <source>
        <strain evidence="6 7">DSM 9768</strain>
    </source>
</reference>
<evidence type="ECO:0000313" key="7">
    <source>
        <dbReference type="Proteomes" id="UP001230005"/>
    </source>
</evidence>
<sequence>MKVVKVKEAGSIEVTEKEKPVLNHPNDVLVKVKLVGICGSDMHIYQGTNPLATYPRIIGHEVTGEVVEIGSEVTSLNVQDKVVLEPIDTCGQCYACRNGRQNVCNQLEVYGVHREGGMQEYIVVPEKNLHKVQKNIPFEEAVLVEPLTIGAQANWRGQVQEGDTVFIQGAGPIGICCLKIAKVKGATCFISDLSEERLEFAKQCGADEVINAGKQDVEKVIMDLTAGEGANVVIDAVCRPQTFALSVNVASNAGRVVVLGFDKKPSQIPQLPITKKEVTIVGSRLQSNQFPKVVTLMNDGKLNVNNMVTHHFEIDQIKEAMNFIEEHPNEVRKAVIAF</sequence>
<dbReference type="InterPro" id="IPR050129">
    <property type="entry name" value="Zn_alcohol_dh"/>
</dbReference>
<dbReference type="Gene3D" id="3.90.180.10">
    <property type="entry name" value="Medium-chain alcohol dehydrogenases, catalytic domain"/>
    <property type="match status" value="1"/>
</dbReference>
<name>A0ABT9ZRY7_9BACI</name>
<dbReference type="PANTHER" id="PTHR43401:SF2">
    <property type="entry name" value="L-THREONINE 3-DEHYDROGENASE"/>
    <property type="match status" value="1"/>
</dbReference>
<dbReference type="InterPro" id="IPR036291">
    <property type="entry name" value="NAD(P)-bd_dom_sf"/>
</dbReference>
<protein>
    <submittedName>
        <fullName evidence="6">L-gulonate 5-dehydrogenase</fullName>
        <ecNumber evidence="6">1.1.1.380</ecNumber>
    </submittedName>
</protein>
<dbReference type="CDD" id="cd08261">
    <property type="entry name" value="Zn_ADH7"/>
    <property type="match status" value="1"/>
</dbReference>